<sequence length="536" mass="61617">MYYCKLAIRIFSRDDSWLQQLQQIEPPENFEYDPAVFAEFDAGEARKGDLIVLDTKLPYDLCRIRTYCKKSAVLIFCGEIPETAGLSTDELNACSDVWSKPLSPNLVEFRLKQVLSQIKLRKEHFLTQCYLNTTIDSIPDLVWYKDTRGAHLKVNNAFCNAVGKTKKDIQGRGHYYIWDIEPEDYAVGEYICLESEEVVLQSRETCVFDEKVKSRLGMRQFKTYKSPLFDEDGELMGTVGIAHDVTDLGNMMVELKIILRSMPFAIMVYDHKGVVTDINRRFEEYFQIEPEEIIGKDFNEWRKAIIKNPKTNDSGKLEIRLANSGIERIVEISEEPIVDVFDSFIGKLFVCRDVTKERSFEQRILLSANTDALTGLYNRRFFYEKIEENRWKPQISLLYVDMDNFKLINDRFGHQVGDDALKIVSDNLKTCCPEDMICRIGGDEFLIAVLGKCSETGLEEKAAWILRRLQKVFDGTDAMGELSASIGIAYTLDQSLPIDQLIKQSDIALLSAKRSGKARYCLYSDMLKDVIDRRGR</sequence>
<dbReference type="InterPro" id="IPR013767">
    <property type="entry name" value="PAS_fold"/>
</dbReference>
<dbReference type="SMART" id="SM00267">
    <property type="entry name" value="GGDEF"/>
    <property type="match status" value="1"/>
</dbReference>
<dbReference type="InterPro" id="IPR013656">
    <property type="entry name" value="PAS_4"/>
</dbReference>
<dbReference type="Pfam" id="PF08448">
    <property type="entry name" value="PAS_4"/>
    <property type="match status" value="1"/>
</dbReference>
<dbReference type="HOGENOM" id="CLU_000445_11_25_4"/>
<dbReference type="SUPFAM" id="SSF55785">
    <property type="entry name" value="PYP-like sensor domain (PAS domain)"/>
    <property type="match status" value="2"/>
</dbReference>
<dbReference type="InterPro" id="IPR043128">
    <property type="entry name" value="Rev_trsase/Diguanyl_cyclase"/>
</dbReference>
<comment type="caution">
    <text evidence="3">The sequence shown here is derived from an EMBL/GenBank/DDBJ whole genome shotgun (WGS) entry which is preliminary data.</text>
</comment>
<dbReference type="PANTHER" id="PTHR44757:SF2">
    <property type="entry name" value="BIOFILM ARCHITECTURE MAINTENANCE PROTEIN MBAA"/>
    <property type="match status" value="1"/>
</dbReference>
<gene>
    <name evidence="3" type="ORF">OFAG_02008</name>
</gene>
<evidence type="ECO:0000259" key="1">
    <source>
        <dbReference type="PROSITE" id="PS50112"/>
    </source>
</evidence>
<feature type="domain" description="GGDEF" evidence="2">
    <location>
        <begin position="393"/>
        <end position="525"/>
    </location>
</feature>
<dbReference type="SMART" id="SM00091">
    <property type="entry name" value="PAS"/>
    <property type="match status" value="2"/>
</dbReference>
<dbReference type="AlphaFoldDB" id="C3X6L9"/>
<dbReference type="InterPro" id="IPR000014">
    <property type="entry name" value="PAS"/>
</dbReference>
<dbReference type="Pfam" id="PF00989">
    <property type="entry name" value="PAS"/>
    <property type="match status" value="1"/>
</dbReference>
<dbReference type="eggNOG" id="COG2199">
    <property type="taxonomic scope" value="Bacteria"/>
</dbReference>
<dbReference type="RefSeq" id="WP_005878840.1">
    <property type="nucleotide sequence ID" value="NZ_CABMNL010000001.1"/>
</dbReference>
<evidence type="ECO:0000259" key="2">
    <source>
        <dbReference type="PROSITE" id="PS50887"/>
    </source>
</evidence>
<dbReference type="CDD" id="cd00130">
    <property type="entry name" value="PAS"/>
    <property type="match status" value="1"/>
</dbReference>
<dbReference type="CDD" id="cd01949">
    <property type="entry name" value="GGDEF"/>
    <property type="match status" value="1"/>
</dbReference>
<dbReference type="PANTHER" id="PTHR44757">
    <property type="entry name" value="DIGUANYLATE CYCLASE DGCP"/>
    <property type="match status" value="1"/>
</dbReference>
<feature type="domain" description="PAS" evidence="1">
    <location>
        <begin position="251"/>
        <end position="296"/>
    </location>
</feature>
<keyword evidence="4" id="KW-1185">Reference proteome</keyword>
<dbReference type="InterPro" id="IPR029787">
    <property type="entry name" value="Nucleotide_cyclase"/>
</dbReference>
<proteinExistence type="predicted"/>
<evidence type="ECO:0000313" key="4">
    <source>
        <dbReference type="Proteomes" id="UP000003973"/>
    </source>
</evidence>
<protein>
    <submittedName>
        <fullName evidence="3">Diguanylate cyclase (GGDEF) domain-containing protein</fullName>
    </submittedName>
</protein>
<dbReference type="SUPFAM" id="SSF55073">
    <property type="entry name" value="Nucleotide cyclase"/>
    <property type="match status" value="1"/>
</dbReference>
<organism evidence="3 4">
    <name type="scientific">Oxalobacter paraformigenes</name>
    <dbReference type="NCBI Taxonomy" id="556268"/>
    <lineage>
        <taxon>Bacteria</taxon>
        <taxon>Pseudomonadati</taxon>
        <taxon>Pseudomonadota</taxon>
        <taxon>Betaproteobacteria</taxon>
        <taxon>Burkholderiales</taxon>
        <taxon>Oxalobacteraceae</taxon>
        <taxon>Oxalobacter</taxon>
    </lineage>
</organism>
<feature type="domain" description="PAS" evidence="1">
    <location>
        <begin position="127"/>
        <end position="184"/>
    </location>
</feature>
<name>C3X6L9_9BURK</name>
<dbReference type="PROSITE" id="PS50887">
    <property type="entry name" value="GGDEF"/>
    <property type="match status" value="1"/>
</dbReference>
<dbReference type="Gene3D" id="3.30.450.20">
    <property type="entry name" value="PAS domain"/>
    <property type="match status" value="2"/>
</dbReference>
<dbReference type="InterPro" id="IPR052155">
    <property type="entry name" value="Biofilm_reg_signaling"/>
</dbReference>
<dbReference type="PROSITE" id="PS50112">
    <property type="entry name" value="PAS"/>
    <property type="match status" value="2"/>
</dbReference>
<accession>C3X6L9</accession>
<dbReference type="Pfam" id="PF00990">
    <property type="entry name" value="GGDEF"/>
    <property type="match status" value="1"/>
</dbReference>
<dbReference type="GO" id="GO:0006355">
    <property type="term" value="P:regulation of DNA-templated transcription"/>
    <property type="evidence" value="ECO:0007669"/>
    <property type="project" value="InterPro"/>
</dbReference>
<dbReference type="NCBIfam" id="TIGR00254">
    <property type="entry name" value="GGDEF"/>
    <property type="match status" value="1"/>
</dbReference>
<dbReference type="InterPro" id="IPR000160">
    <property type="entry name" value="GGDEF_dom"/>
</dbReference>
<dbReference type="EMBL" id="ACDP02000004">
    <property type="protein sequence ID" value="EEO28855.1"/>
    <property type="molecule type" value="Genomic_DNA"/>
</dbReference>
<dbReference type="Gene3D" id="3.30.70.270">
    <property type="match status" value="1"/>
</dbReference>
<reference evidence="3" key="1">
    <citation type="submission" date="2011-10" db="EMBL/GenBank/DDBJ databases">
        <title>The Genome Sequence of Oxalobacter formigenes HOxBLS.</title>
        <authorList>
            <consortium name="The Broad Institute Genome Sequencing Platform"/>
            <person name="Earl A."/>
            <person name="Ward D."/>
            <person name="Feldgarden M."/>
            <person name="Gevers D."/>
            <person name="Allison M.J."/>
            <person name="Humphrey S."/>
            <person name="Young S.K."/>
            <person name="Zeng Q."/>
            <person name="Gargeya S."/>
            <person name="Fitzgerald M."/>
            <person name="Haas B."/>
            <person name="Abouelleil A."/>
            <person name="Alvarado L."/>
            <person name="Arachchi H.M."/>
            <person name="Berlin A."/>
            <person name="Brown A."/>
            <person name="Chapman S.B."/>
            <person name="Chen Z."/>
            <person name="Dunbar C."/>
            <person name="Freedman E."/>
            <person name="Gearin G."/>
            <person name="Goldberg J."/>
            <person name="Griggs A."/>
            <person name="Gujja S."/>
            <person name="Heiman D."/>
            <person name="Howarth C."/>
            <person name="Larson L."/>
            <person name="Lui A."/>
            <person name="MacDonald P.J.P."/>
            <person name="Montmayeur A."/>
            <person name="Murphy C."/>
            <person name="Neiman D."/>
            <person name="Pearson M."/>
            <person name="Priest M."/>
            <person name="Roberts A."/>
            <person name="Saif S."/>
            <person name="Shea T."/>
            <person name="Shenoy N."/>
            <person name="Sisk P."/>
            <person name="Stolte C."/>
            <person name="Sykes S."/>
            <person name="Wortman J."/>
            <person name="Nusbaum C."/>
            <person name="Birren B."/>
        </authorList>
    </citation>
    <scope>NUCLEOTIDE SEQUENCE [LARGE SCALE GENOMIC DNA]</scope>
    <source>
        <strain evidence="3">HOxBLS</strain>
    </source>
</reference>
<evidence type="ECO:0000313" key="3">
    <source>
        <dbReference type="EMBL" id="EEO28855.1"/>
    </source>
</evidence>
<dbReference type="Proteomes" id="UP000003973">
    <property type="component" value="Unassembled WGS sequence"/>
</dbReference>
<dbReference type="NCBIfam" id="TIGR00229">
    <property type="entry name" value="sensory_box"/>
    <property type="match status" value="2"/>
</dbReference>
<dbReference type="InterPro" id="IPR035965">
    <property type="entry name" value="PAS-like_dom_sf"/>
</dbReference>